<protein>
    <recommendedName>
        <fullName evidence="1">PIN-like domain-containing protein</fullName>
    </recommendedName>
</protein>
<dbReference type="KEGG" id="ruj:E5Z56_07970"/>
<name>A0A4P8XVZ8_9FIRM</name>
<gene>
    <name evidence="2" type="ORF">E5Z56_07970</name>
</gene>
<sequence>MIEKIYECSAQTTTNRVFYIDYENVGSSGLEGITELKSSDKVFVYYGNDHATMTLDAHMNISLSNCRMIFKLIQMPVKNAIDCKILFDIEEEIAKVKPIEICIVSKDNDYDKAIEMFNSVTGVKISRAVTINEYFHPSTILTKIVEKSTQKDRKTLITDFCNENLKSLSVDDRKEEIIQIMISSKTKVDVNNKLSKLLRDSKKASQIYKLLNPFVVALPSN</sequence>
<evidence type="ECO:0000259" key="1">
    <source>
        <dbReference type="Pfam" id="PF18475"/>
    </source>
</evidence>
<accession>A0A4P8XVZ8</accession>
<dbReference type="OrthoDB" id="1668984at2"/>
<dbReference type="AlphaFoldDB" id="A0A4P8XVZ8"/>
<dbReference type="InterPro" id="IPR041494">
    <property type="entry name" value="PIN7"/>
</dbReference>
<dbReference type="EMBL" id="CP039381">
    <property type="protein sequence ID" value="QCT07296.1"/>
    <property type="molecule type" value="Genomic_DNA"/>
</dbReference>
<keyword evidence="3" id="KW-1185">Reference proteome</keyword>
<feature type="domain" description="PIN-like" evidence="1">
    <location>
        <begin position="19"/>
        <end position="117"/>
    </location>
</feature>
<dbReference type="RefSeq" id="WP_138157331.1">
    <property type="nucleotide sequence ID" value="NZ_CP039381.1"/>
</dbReference>
<dbReference type="Pfam" id="PF18475">
    <property type="entry name" value="PIN7"/>
    <property type="match status" value="1"/>
</dbReference>
<dbReference type="Proteomes" id="UP000301475">
    <property type="component" value="Chromosome"/>
</dbReference>
<evidence type="ECO:0000313" key="2">
    <source>
        <dbReference type="EMBL" id="QCT07296.1"/>
    </source>
</evidence>
<organism evidence="2 3">
    <name type="scientific">Ruminococcus bovis</name>
    <dbReference type="NCBI Taxonomy" id="2564099"/>
    <lineage>
        <taxon>Bacteria</taxon>
        <taxon>Bacillati</taxon>
        <taxon>Bacillota</taxon>
        <taxon>Clostridia</taxon>
        <taxon>Eubacteriales</taxon>
        <taxon>Oscillospiraceae</taxon>
        <taxon>Ruminococcus</taxon>
    </lineage>
</organism>
<proteinExistence type="predicted"/>
<evidence type="ECO:0000313" key="3">
    <source>
        <dbReference type="Proteomes" id="UP000301475"/>
    </source>
</evidence>
<reference evidence="2 3" key="1">
    <citation type="submission" date="2019-04" db="EMBL/GenBank/DDBJ databases">
        <authorList>
            <person name="Embree M."/>
            <person name="Gaffney J.R."/>
        </authorList>
    </citation>
    <scope>NUCLEOTIDE SEQUENCE [LARGE SCALE GENOMIC DNA]</scope>
    <source>
        <strain evidence="2 3">JE7A12</strain>
    </source>
</reference>